<keyword evidence="9" id="KW-0282">Flagellum</keyword>
<evidence type="ECO:0000259" key="8">
    <source>
        <dbReference type="SMART" id="SM00858"/>
    </source>
</evidence>
<evidence type="ECO:0000256" key="3">
    <source>
        <dbReference type="ARBA" id="ARBA00014754"/>
    </source>
</evidence>
<dbReference type="PANTHER" id="PTHR36307:SF1">
    <property type="entry name" value="FLAGELLA BASAL BODY P-RING FORMATION PROTEIN FLGA"/>
    <property type="match status" value="1"/>
</dbReference>
<proteinExistence type="inferred from homology"/>
<sequence>MCFLSGTGFALSIKTSMDRHSIGSVRQGDTMKRMLSVVLLVLAHPAQADLNQWLQRQAEEFLKVEIGGDRLEVMVRPLDSRVKLPDCNEAWDFSLKAKSRGSAMVKATCGVTQVHLSATYSKSIDVVVAARGLNRGDIVGARDLRLETVLERELRGSWHTDFDGLLGQQVKRNIREGQPVIGRMVELPTLVNRGDTVKLQAGSQGIQITVMGTALSDAVQGEQVSVKNLASGRTVRGFVLAQGIVQMP</sequence>
<dbReference type="InterPro" id="IPR036732">
    <property type="entry name" value="AFP_Neu5c_C_sf"/>
</dbReference>
<keyword evidence="5 7" id="KW-0574">Periplasm</keyword>
<evidence type="ECO:0000256" key="6">
    <source>
        <dbReference type="ARBA" id="ARBA00025643"/>
    </source>
</evidence>
<comment type="similarity">
    <text evidence="2 7">Belongs to the FlgA family.</text>
</comment>
<dbReference type="KEGG" id="llp:GH975_06305"/>
<evidence type="ECO:0000256" key="4">
    <source>
        <dbReference type="ARBA" id="ARBA00022729"/>
    </source>
</evidence>
<protein>
    <recommendedName>
        <fullName evidence="3 7">Flagella basal body P-ring formation protein FlgA</fullName>
    </recommendedName>
</protein>
<dbReference type="PANTHER" id="PTHR36307">
    <property type="entry name" value="FLAGELLA BASAL BODY P-RING FORMATION PROTEIN FLGA"/>
    <property type="match status" value="1"/>
</dbReference>
<dbReference type="GO" id="GO:0044780">
    <property type="term" value="P:bacterial-type flagellum assembly"/>
    <property type="evidence" value="ECO:0007669"/>
    <property type="project" value="InterPro"/>
</dbReference>
<name>A0A5Q2QDY4_9GAMM</name>
<keyword evidence="7" id="KW-1005">Bacterial flagellum biogenesis</keyword>
<dbReference type="Gene3D" id="3.90.1210.10">
    <property type="entry name" value="Antifreeze-like/N-acetylneuraminic acid synthase C-terminal domain"/>
    <property type="match status" value="1"/>
</dbReference>
<dbReference type="OrthoDB" id="1669037at2"/>
<dbReference type="GO" id="GO:0042597">
    <property type="term" value="C:periplasmic space"/>
    <property type="evidence" value="ECO:0007669"/>
    <property type="project" value="UniProtKB-SubCell"/>
</dbReference>
<comment type="function">
    <text evidence="6 7">Involved in the assembly process of the P-ring formation. It may associate with FlgF on the rod constituting a structure essential for the P-ring assembly or may act as a modulator protein for the P-ring assembly.</text>
</comment>
<dbReference type="AlphaFoldDB" id="A0A5Q2QDY4"/>
<evidence type="ECO:0000256" key="1">
    <source>
        <dbReference type="ARBA" id="ARBA00004418"/>
    </source>
</evidence>
<dbReference type="EMBL" id="CP045871">
    <property type="protein sequence ID" value="QGG80207.1"/>
    <property type="molecule type" value="Genomic_DNA"/>
</dbReference>
<comment type="subcellular location">
    <subcellularLocation>
        <location evidence="1 7">Periplasm</location>
    </subcellularLocation>
</comment>
<dbReference type="InterPro" id="IPR013974">
    <property type="entry name" value="SAF"/>
</dbReference>
<keyword evidence="4" id="KW-0732">Signal</keyword>
<evidence type="ECO:0000256" key="2">
    <source>
        <dbReference type="ARBA" id="ARBA00010474"/>
    </source>
</evidence>
<reference evidence="9 10" key="1">
    <citation type="submission" date="2019-11" db="EMBL/GenBank/DDBJ databases">
        <authorList>
            <person name="Khan S.A."/>
            <person name="Jeon C.O."/>
            <person name="Chun B.H."/>
        </authorList>
    </citation>
    <scope>NUCLEOTIDE SEQUENCE [LARGE SCALE GENOMIC DNA]</scope>
    <source>
        <strain evidence="9 10">IMCC 1097</strain>
    </source>
</reference>
<dbReference type="Pfam" id="PF13144">
    <property type="entry name" value="ChapFlgA"/>
    <property type="match status" value="1"/>
</dbReference>
<evidence type="ECO:0000256" key="5">
    <source>
        <dbReference type="ARBA" id="ARBA00022764"/>
    </source>
</evidence>
<gene>
    <name evidence="9" type="primary">flgA</name>
    <name evidence="9" type="ORF">GH975_06305</name>
</gene>
<dbReference type="SUPFAM" id="SSF51269">
    <property type="entry name" value="AFP III-like domain"/>
    <property type="match status" value="1"/>
</dbReference>
<feature type="domain" description="SAF" evidence="8">
    <location>
        <begin position="124"/>
        <end position="186"/>
    </location>
</feature>
<keyword evidence="9" id="KW-0969">Cilium</keyword>
<dbReference type="CDD" id="cd11614">
    <property type="entry name" value="SAF_CpaB_FlgA_like"/>
    <property type="match status" value="1"/>
</dbReference>
<dbReference type="InterPro" id="IPR017585">
    <property type="entry name" value="SAF_FlgA"/>
</dbReference>
<evidence type="ECO:0000256" key="7">
    <source>
        <dbReference type="RuleBase" id="RU362063"/>
    </source>
</evidence>
<evidence type="ECO:0000313" key="10">
    <source>
        <dbReference type="Proteomes" id="UP000388235"/>
    </source>
</evidence>
<dbReference type="InterPro" id="IPR039246">
    <property type="entry name" value="Flagellar_FlgA"/>
</dbReference>
<keyword evidence="10" id="KW-1185">Reference proteome</keyword>
<dbReference type="Proteomes" id="UP000388235">
    <property type="component" value="Chromosome"/>
</dbReference>
<keyword evidence="9" id="KW-0966">Cell projection</keyword>
<dbReference type="SMART" id="SM00858">
    <property type="entry name" value="SAF"/>
    <property type="match status" value="1"/>
</dbReference>
<dbReference type="Gene3D" id="2.30.30.760">
    <property type="match status" value="1"/>
</dbReference>
<evidence type="ECO:0000313" key="9">
    <source>
        <dbReference type="EMBL" id="QGG80207.1"/>
    </source>
</evidence>
<accession>A0A5Q2QDY4</accession>
<dbReference type="NCBIfam" id="TIGR03170">
    <property type="entry name" value="flgA_cterm"/>
    <property type="match status" value="1"/>
</dbReference>
<organism evidence="9 10">
    <name type="scientific">Litorivicinus lipolyticus</name>
    <dbReference type="NCBI Taxonomy" id="418701"/>
    <lineage>
        <taxon>Bacteria</taxon>
        <taxon>Pseudomonadati</taxon>
        <taxon>Pseudomonadota</taxon>
        <taxon>Gammaproteobacteria</taxon>
        <taxon>Oceanospirillales</taxon>
        <taxon>Litorivicinaceae</taxon>
        <taxon>Litorivicinus</taxon>
    </lineage>
</organism>